<evidence type="ECO:0000256" key="4">
    <source>
        <dbReference type="ARBA" id="ARBA00022989"/>
    </source>
</evidence>
<feature type="domain" description="Phosphatidic acid phosphatase type 2/haloperoxidase" evidence="7">
    <location>
        <begin position="93"/>
        <end position="249"/>
    </location>
</feature>
<dbReference type="InterPro" id="IPR000326">
    <property type="entry name" value="PAP2/HPO"/>
</dbReference>
<dbReference type="EMBL" id="MCOG01000052">
    <property type="protein sequence ID" value="ORY65586.1"/>
    <property type="molecule type" value="Genomic_DNA"/>
</dbReference>
<dbReference type="AlphaFoldDB" id="A0A1Y2E2P2"/>
<dbReference type="SMART" id="SM00014">
    <property type="entry name" value="acidPPc"/>
    <property type="match status" value="1"/>
</dbReference>
<dbReference type="InterPro" id="IPR036938">
    <property type="entry name" value="PAP2/HPO_sf"/>
</dbReference>
<evidence type="ECO:0000313" key="8">
    <source>
        <dbReference type="EMBL" id="ORY65586.1"/>
    </source>
</evidence>
<keyword evidence="5 6" id="KW-0472">Membrane</keyword>
<sequence length="288" mass="33127">MAQEKLSGSVKKTTLLLDWIFIVILFVAMIIVGKFSLNERQFSLDDVSISLPHKGDTVNMVLLVIFSCVSLTIIIGFQFYKKRMNYDLHQAIIGLIVSSFISVIIGNIIKCLSGRYRPDFLSLCQVDFSKVEEQYKLYNISSSINYGQRNLFNTSICTAPKEQIRKGMRSFPSGHSYAAFNLMSYLAFYIAGQIHLFDGKCYLWKYCVVIIPFIISTAIALSRVFDNRHHWEDVLVGSLMGLIIGTFTYFYYYPSLKDKNCDIPYQNRKIIEKIDIDKQGDYYASERI</sequence>
<evidence type="ECO:0000256" key="6">
    <source>
        <dbReference type="SAM" id="Phobius"/>
    </source>
</evidence>
<dbReference type="Pfam" id="PF01569">
    <property type="entry name" value="PAP2"/>
    <property type="match status" value="1"/>
</dbReference>
<accession>A0A1Y2E2P2</accession>
<feature type="transmembrane region" description="Helical" evidence="6">
    <location>
        <begin position="16"/>
        <end position="37"/>
    </location>
</feature>
<keyword evidence="4 6" id="KW-1133">Transmembrane helix</keyword>
<dbReference type="STRING" id="1754190.A0A1Y2E2P2"/>
<reference evidence="8 9" key="1">
    <citation type="submission" date="2016-08" db="EMBL/GenBank/DDBJ databases">
        <title>A Parts List for Fungal Cellulosomes Revealed by Comparative Genomics.</title>
        <authorList>
            <consortium name="DOE Joint Genome Institute"/>
            <person name="Haitjema C.H."/>
            <person name="Gilmore S.P."/>
            <person name="Henske J.K."/>
            <person name="Solomon K.V."/>
            <person name="De Groot R."/>
            <person name="Kuo A."/>
            <person name="Mondo S.J."/>
            <person name="Salamov A.A."/>
            <person name="Labutti K."/>
            <person name="Zhao Z."/>
            <person name="Chiniquy J."/>
            <person name="Barry K."/>
            <person name="Brewer H.M."/>
            <person name="Purvine S.O."/>
            <person name="Wright A.T."/>
            <person name="Boxma B."/>
            <person name="Van Alen T."/>
            <person name="Hackstein J.H."/>
            <person name="Baker S.E."/>
            <person name="Grigoriev I.V."/>
            <person name="O'Malley M.A."/>
        </authorList>
    </citation>
    <scope>NUCLEOTIDE SEQUENCE [LARGE SCALE GENOMIC DNA]</scope>
    <source>
        <strain evidence="8 9">G1</strain>
    </source>
</reference>
<dbReference type="SUPFAM" id="SSF48317">
    <property type="entry name" value="Acid phosphatase/Vanadium-dependent haloperoxidase"/>
    <property type="match status" value="1"/>
</dbReference>
<feature type="transmembrane region" description="Helical" evidence="6">
    <location>
        <begin position="91"/>
        <end position="109"/>
    </location>
</feature>
<dbReference type="OrthoDB" id="10030083at2759"/>
<keyword evidence="8" id="KW-0575">Peroxidase</keyword>
<dbReference type="CDD" id="cd03390">
    <property type="entry name" value="PAP2_containing_1_like"/>
    <property type="match status" value="1"/>
</dbReference>
<comment type="similarity">
    <text evidence="2">Belongs to the PA-phosphatase related phosphoesterase family.</text>
</comment>
<dbReference type="PANTHER" id="PTHR10165">
    <property type="entry name" value="LIPID PHOSPHATE PHOSPHATASE"/>
    <property type="match status" value="1"/>
</dbReference>
<dbReference type="InterPro" id="IPR043216">
    <property type="entry name" value="PAP-like"/>
</dbReference>
<feature type="transmembrane region" description="Helical" evidence="6">
    <location>
        <begin position="234"/>
        <end position="253"/>
    </location>
</feature>
<feature type="transmembrane region" description="Helical" evidence="6">
    <location>
        <begin position="203"/>
        <end position="222"/>
    </location>
</feature>
<name>A0A1Y2E2P2_9FUNG</name>
<evidence type="ECO:0000256" key="1">
    <source>
        <dbReference type="ARBA" id="ARBA00004141"/>
    </source>
</evidence>
<evidence type="ECO:0000313" key="9">
    <source>
        <dbReference type="Proteomes" id="UP000193920"/>
    </source>
</evidence>
<gene>
    <name evidence="8" type="ORF">LY90DRAFT_225555</name>
</gene>
<dbReference type="Proteomes" id="UP000193920">
    <property type="component" value="Unassembled WGS sequence"/>
</dbReference>
<dbReference type="GO" id="GO:0016020">
    <property type="term" value="C:membrane"/>
    <property type="evidence" value="ECO:0007669"/>
    <property type="project" value="UniProtKB-SubCell"/>
</dbReference>
<evidence type="ECO:0000259" key="7">
    <source>
        <dbReference type="SMART" id="SM00014"/>
    </source>
</evidence>
<feature type="transmembrane region" description="Helical" evidence="6">
    <location>
        <begin position="58"/>
        <end position="79"/>
    </location>
</feature>
<dbReference type="Gene3D" id="1.20.144.10">
    <property type="entry name" value="Phosphatidic acid phosphatase type 2/haloperoxidase"/>
    <property type="match status" value="1"/>
</dbReference>
<keyword evidence="8" id="KW-0560">Oxidoreductase</keyword>
<feature type="transmembrane region" description="Helical" evidence="6">
    <location>
        <begin position="177"/>
        <end position="197"/>
    </location>
</feature>
<dbReference type="GO" id="GO:0004601">
    <property type="term" value="F:peroxidase activity"/>
    <property type="evidence" value="ECO:0007669"/>
    <property type="project" value="UniProtKB-KW"/>
</dbReference>
<evidence type="ECO:0000256" key="3">
    <source>
        <dbReference type="ARBA" id="ARBA00022692"/>
    </source>
</evidence>
<dbReference type="GO" id="GO:0008195">
    <property type="term" value="F:phosphatidate phosphatase activity"/>
    <property type="evidence" value="ECO:0007669"/>
    <property type="project" value="TreeGrafter"/>
</dbReference>
<protein>
    <submittedName>
        <fullName evidence="8">Acid phosphatase/Vanadium-dependent haloperoxidase</fullName>
    </submittedName>
</protein>
<dbReference type="PANTHER" id="PTHR10165:SF35">
    <property type="entry name" value="RE23632P"/>
    <property type="match status" value="1"/>
</dbReference>
<dbReference type="GO" id="GO:0046839">
    <property type="term" value="P:phospholipid dephosphorylation"/>
    <property type="evidence" value="ECO:0007669"/>
    <property type="project" value="TreeGrafter"/>
</dbReference>
<dbReference type="GO" id="GO:0006644">
    <property type="term" value="P:phospholipid metabolic process"/>
    <property type="evidence" value="ECO:0007669"/>
    <property type="project" value="InterPro"/>
</dbReference>
<evidence type="ECO:0000256" key="2">
    <source>
        <dbReference type="ARBA" id="ARBA00008816"/>
    </source>
</evidence>
<comment type="subcellular location">
    <subcellularLocation>
        <location evidence="1">Membrane</location>
        <topology evidence="1">Multi-pass membrane protein</topology>
    </subcellularLocation>
</comment>
<keyword evidence="9" id="KW-1185">Reference proteome</keyword>
<keyword evidence="3 6" id="KW-0812">Transmembrane</keyword>
<proteinExistence type="inferred from homology"/>
<evidence type="ECO:0000256" key="5">
    <source>
        <dbReference type="ARBA" id="ARBA00023136"/>
    </source>
</evidence>
<comment type="caution">
    <text evidence="8">The sequence shown here is derived from an EMBL/GenBank/DDBJ whole genome shotgun (WGS) entry which is preliminary data.</text>
</comment>
<organism evidence="8 9">
    <name type="scientific">Neocallimastix californiae</name>
    <dbReference type="NCBI Taxonomy" id="1754190"/>
    <lineage>
        <taxon>Eukaryota</taxon>
        <taxon>Fungi</taxon>
        <taxon>Fungi incertae sedis</taxon>
        <taxon>Chytridiomycota</taxon>
        <taxon>Chytridiomycota incertae sedis</taxon>
        <taxon>Neocallimastigomycetes</taxon>
        <taxon>Neocallimastigales</taxon>
        <taxon>Neocallimastigaceae</taxon>
        <taxon>Neocallimastix</taxon>
    </lineage>
</organism>